<feature type="compositionally biased region" description="Polar residues" evidence="1">
    <location>
        <begin position="95"/>
        <end position="105"/>
    </location>
</feature>
<accession>A0AAV9JVC3</accession>
<evidence type="ECO:0000313" key="2">
    <source>
        <dbReference type="EMBL" id="KAK4549445.1"/>
    </source>
</evidence>
<dbReference type="AlphaFoldDB" id="A0AAV9JVC3"/>
<name>A0AAV9JVC3_9PEZI</name>
<feature type="region of interest" description="Disordered" evidence="1">
    <location>
        <begin position="67"/>
        <end position="112"/>
    </location>
</feature>
<reference evidence="2 3" key="1">
    <citation type="submission" date="2021-11" db="EMBL/GenBank/DDBJ databases">
        <title>Black yeast isolated from Biological Soil Crust.</title>
        <authorList>
            <person name="Kurbessoian T."/>
        </authorList>
    </citation>
    <scope>NUCLEOTIDE SEQUENCE [LARGE SCALE GENOMIC DNA]</scope>
    <source>
        <strain evidence="2 3">CCFEE 5522</strain>
    </source>
</reference>
<comment type="caution">
    <text evidence="2">The sequence shown here is derived from an EMBL/GenBank/DDBJ whole genome shotgun (WGS) entry which is preliminary data.</text>
</comment>
<proteinExistence type="predicted"/>
<gene>
    <name evidence="2" type="ORF">LTR36_006442</name>
</gene>
<evidence type="ECO:0000313" key="3">
    <source>
        <dbReference type="Proteomes" id="UP001324427"/>
    </source>
</evidence>
<dbReference type="EMBL" id="JAVFHQ010000004">
    <property type="protein sequence ID" value="KAK4549445.1"/>
    <property type="molecule type" value="Genomic_DNA"/>
</dbReference>
<feature type="region of interest" description="Disordered" evidence="1">
    <location>
        <begin position="1"/>
        <end position="28"/>
    </location>
</feature>
<keyword evidence="3" id="KW-1185">Reference proteome</keyword>
<protein>
    <submittedName>
        <fullName evidence="2">Uncharacterized protein</fullName>
    </submittedName>
</protein>
<dbReference type="Proteomes" id="UP001324427">
    <property type="component" value="Unassembled WGS sequence"/>
</dbReference>
<organism evidence="2 3">
    <name type="scientific">Oleoguttula mirabilis</name>
    <dbReference type="NCBI Taxonomy" id="1507867"/>
    <lineage>
        <taxon>Eukaryota</taxon>
        <taxon>Fungi</taxon>
        <taxon>Dikarya</taxon>
        <taxon>Ascomycota</taxon>
        <taxon>Pezizomycotina</taxon>
        <taxon>Dothideomycetes</taxon>
        <taxon>Dothideomycetidae</taxon>
        <taxon>Mycosphaerellales</taxon>
        <taxon>Teratosphaeriaceae</taxon>
        <taxon>Oleoguttula</taxon>
    </lineage>
</organism>
<evidence type="ECO:0000256" key="1">
    <source>
        <dbReference type="SAM" id="MobiDB-lite"/>
    </source>
</evidence>
<sequence>MPSFRFGFSKHTQKSQDLRNGPASTKNGFSALEALGEEQDPVTQSNANKEINHALVPEITTKLATTIPEPVPNTNDGVGWEPSKPTRRSGRKNTVGKTNIPNGNWNGHKEDAKGTTLIGKSVRHGTRRSNGFTANTRLMRGRRTRSGVAFADQNPGSCVWHYDYRPVLHRNIGEGDPQFKYIIQAPDGSKWIKKGRFWIIIARTRYTVTEVPVYSYDDTGLENKPETKSEYPSLKALKIVDDKLFVNQSPENPVLAFEAMRNPDEEMRATMMVHYTEAITRDVDVDDLRYVGNITFHDGEVLQKYAKDHIGKAPDDH</sequence>